<sequence length="207" mass="22753">MHAPLALLSGPLTVDPLMVDPLMVDMGPLLPEHPIEIIVGIVLLLIVTWATAKFIVPRFETMYHERTEEIQGGIERAEKAQAEAREALEKYQDQLAGAREEAARIREDAKAQGARIVSDMKAQAQKEADRVTQNATAQIDVQRDAAMTQLRHEIGGLATTLAGRIVGESLDDDERARATIDRFISELEQQPAHDSTAAASSQVEERP</sequence>
<evidence type="ECO:0000256" key="2">
    <source>
        <dbReference type="ARBA" id="ARBA00005513"/>
    </source>
</evidence>
<dbReference type="Gene3D" id="1.20.5.620">
    <property type="entry name" value="F1F0 ATP synthase subunit B, membrane domain"/>
    <property type="match status" value="1"/>
</dbReference>
<dbReference type="PANTHER" id="PTHR33445">
    <property type="entry name" value="ATP SYNTHASE SUBUNIT B', CHLOROPLASTIC"/>
    <property type="match status" value="1"/>
</dbReference>
<evidence type="ECO:0000256" key="15">
    <source>
        <dbReference type="RuleBase" id="RU003848"/>
    </source>
</evidence>
<keyword evidence="5 14" id="KW-0138">CF(0)</keyword>
<keyword evidence="4 14" id="KW-1003">Cell membrane</keyword>
<dbReference type="AlphaFoldDB" id="A0A239WSD2"/>
<evidence type="ECO:0000313" key="18">
    <source>
        <dbReference type="EMBL" id="SNV36718.1"/>
    </source>
</evidence>
<dbReference type="KEGG" id="cgrn:4412665_01399"/>
<dbReference type="InterPro" id="IPR028987">
    <property type="entry name" value="ATP_synth_B-like_membr_sf"/>
</dbReference>
<dbReference type="GO" id="GO:0046933">
    <property type="term" value="F:proton-transporting ATP synthase activity, rotational mechanism"/>
    <property type="evidence" value="ECO:0007669"/>
    <property type="project" value="UniProtKB-UniRule"/>
</dbReference>
<accession>A0A239WSD2</accession>
<keyword evidence="8 14" id="KW-1133">Transmembrane helix</keyword>
<comment type="subunit">
    <text evidence="13 14">F-type ATPases have 2 components, F(1) - the catalytic core - and F(0) - the membrane proton channel. F(1) has five subunits: alpha(3), beta(3), gamma(1), delta(1), epsilon(1). F(0) has three main subunits: a(1), b(2) and c(10-14). The alpha and beta chains form an alternating ring which encloses part of the gamma chain. F(1) is attached to F(0) by a central stalk formed by the gamma and epsilon chains, while a peripheral stalk is formed by the delta and b chains.</text>
</comment>
<dbReference type="GO" id="GO:0046961">
    <property type="term" value="F:proton-transporting ATPase activity, rotational mechanism"/>
    <property type="evidence" value="ECO:0007669"/>
    <property type="project" value="TreeGrafter"/>
</dbReference>
<dbReference type="InterPro" id="IPR002146">
    <property type="entry name" value="ATP_synth_b/b'su_bac/chlpt"/>
</dbReference>
<gene>
    <name evidence="14 18" type="primary">atpF</name>
    <name evidence="18" type="ORF">SAMEA4412665_01399</name>
</gene>
<evidence type="ECO:0000256" key="3">
    <source>
        <dbReference type="ARBA" id="ARBA00022448"/>
    </source>
</evidence>
<reference evidence="18 19" key="1">
    <citation type="submission" date="2017-06" db="EMBL/GenBank/DDBJ databases">
        <authorList>
            <consortium name="Pathogen Informatics"/>
        </authorList>
    </citation>
    <scope>NUCLEOTIDE SEQUENCE [LARGE SCALE GENOMIC DNA]</scope>
    <source>
        <strain evidence="18 19">NCTC11865</strain>
    </source>
</reference>
<evidence type="ECO:0000256" key="9">
    <source>
        <dbReference type="ARBA" id="ARBA00023065"/>
    </source>
</evidence>
<dbReference type="Proteomes" id="UP000215332">
    <property type="component" value="Chromosome 1"/>
</dbReference>
<evidence type="ECO:0000256" key="17">
    <source>
        <dbReference type="SAM" id="MobiDB-lite"/>
    </source>
</evidence>
<dbReference type="EMBL" id="LT906441">
    <property type="protein sequence ID" value="SNV36718.1"/>
    <property type="molecule type" value="Genomic_DNA"/>
</dbReference>
<keyword evidence="11 14" id="KW-0066">ATP synthesis</keyword>
<dbReference type="SUPFAM" id="SSF81573">
    <property type="entry name" value="F1F0 ATP synthase subunit B, membrane domain"/>
    <property type="match status" value="1"/>
</dbReference>
<evidence type="ECO:0000256" key="4">
    <source>
        <dbReference type="ARBA" id="ARBA00022475"/>
    </source>
</evidence>
<dbReference type="NCBIfam" id="NF004412">
    <property type="entry name" value="PRK05759.1-3"/>
    <property type="match status" value="1"/>
</dbReference>
<comment type="subcellular location">
    <subcellularLocation>
        <location evidence="1 14">Cell membrane</location>
        <topology evidence="1 14">Single-pass membrane protein</topology>
    </subcellularLocation>
</comment>
<dbReference type="GO" id="GO:0005886">
    <property type="term" value="C:plasma membrane"/>
    <property type="evidence" value="ECO:0007669"/>
    <property type="project" value="UniProtKB-SubCell"/>
</dbReference>
<comment type="function">
    <text evidence="14">Component of the F(0) channel, it forms part of the peripheral stalk, linking F(1) to F(0).</text>
</comment>
<feature type="compositionally biased region" description="Polar residues" evidence="17">
    <location>
        <begin position="197"/>
        <end position="207"/>
    </location>
</feature>
<name>A0A239WSD2_9ACTN</name>
<keyword evidence="7 14" id="KW-0375">Hydrogen ion transport</keyword>
<proteinExistence type="inferred from homology"/>
<dbReference type="InterPro" id="IPR050059">
    <property type="entry name" value="ATP_synthase_B_chain"/>
</dbReference>
<evidence type="ECO:0000256" key="10">
    <source>
        <dbReference type="ARBA" id="ARBA00023136"/>
    </source>
</evidence>
<feature type="transmembrane region" description="Helical" evidence="14">
    <location>
        <begin position="35"/>
        <end position="56"/>
    </location>
</feature>
<keyword evidence="9 14" id="KW-0406">Ion transport</keyword>
<dbReference type="NCBIfam" id="TIGR01144">
    <property type="entry name" value="ATP_synt_b"/>
    <property type="match status" value="1"/>
</dbReference>
<evidence type="ECO:0000256" key="12">
    <source>
        <dbReference type="ARBA" id="ARBA00025198"/>
    </source>
</evidence>
<evidence type="ECO:0000256" key="16">
    <source>
        <dbReference type="SAM" id="Coils"/>
    </source>
</evidence>
<dbReference type="PANTHER" id="PTHR33445:SF1">
    <property type="entry name" value="ATP SYNTHASE SUBUNIT B"/>
    <property type="match status" value="1"/>
</dbReference>
<evidence type="ECO:0000256" key="1">
    <source>
        <dbReference type="ARBA" id="ARBA00004162"/>
    </source>
</evidence>
<evidence type="ECO:0000256" key="13">
    <source>
        <dbReference type="ARBA" id="ARBA00025830"/>
    </source>
</evidence>
<organism evidence="18 19">
    <name type="scientific">Cutibacterium granulosum</name>
    <dbReference type="NCBI Taxonomy" id="33011"/>
    <lineage>
        <taxon>Bacteria</taxon>
        <taxon>Bacillati</taxon>
        <taxon>Actinomycetota</taxon>
        <taxon>Actinomycetes</taxon>
        <taxon>Propionibacteriales</taxon>
        <taxon>Propionibacteriaceae</taxon>
        <taxon>Cutibacterium</taxon>
    </lineage>
</organism>
<keyword evidence="16" id="KW-0175">Coiled coil</keyword>
<keyword evidence="3 14" id="KW-0813">Transport</keyword>
<dbReference type="InterPro" id="IPR005864">
    <property type="entry name" value="ATP_synth_F0_bsu_bac"/>
</dbReference>
<evidence type="ECO:0000256" key="5">
    <source>
        <dbReference type="ARBA" id="ARBA00022547"/>
    </source>
</evidence>
<evidence type="ECO:0000256" key="6">
    <source>
        <dbReference type="ARBA" id="ARBA00022692"/>
    </source>
</evidence>
<evidence type="ECO:0000256" key="7">
    <source>
        <dbReference type="ARBA" id="ARBA00022781"/>
    </source>
</evidence>
<feature type="region of interest" description="Disordered" evidence="17">
    <location>
        <begin position="181"/>
        <end position="207"/>
    </location>
</feature>
<comment type="function">
    <text evidence="12 14">F(1)F(0) ATP synthase produces ATP from ADP in the presence of a proton or sodium gradient. F-type ATPases consist of two structural domains, F(1) containing the extramembraneous catalytic core and F(0) containing the membrane proton channel, linked together by a central stalk and a peripheral stalk. During catalysis, ATP synthesis in the catalytic domain of F(1) is coupled via a rotary mechanism of the central stalk subunits to proton translocation.</text>
</comment>
<keyword evidence="6 14" id="KW-0812">Transmembrane</keyword>
<keyword evidence="10 14" id="KW-0472">Membrane</keyword>
<protein>
    <recommendedName>
        <fullName evidence="14">ATP synthase subunit b</fullName>
    </recommendedName>
    <alternativeName>
        <fullName evidence="14">ATP synthase F(0) sector subunit b</fullName>
    </alternativeName>
    <alternativeName>
        <fullName evidence="14">ATPase subunit I</fullName>
    </alternativeName>
    <alternativeName>
        <fullName evidence="14">F-type ATPase subunit b</fullName>
        <shortName evidence="14">F-ATPase subunit b</shortName>
    </alternativeName>
</protein>
<feature type="coiled-coil region" evidence="16">
    <location>
        <begin position="70"/>
        <end position="108"/>
    </location>
</feature>
<evidence type="ECO:0000256" key="8">
    <source>
        <dbReference type="ARBA" id="ARBA00022989"/>
    </source>
</evidence>
<comment type="similarity">
    <text evidence="2 14 15">Belongs to the ATPase B chain family.</text>
</comment>
<dbReference type="GO" id="GO:0045259">
    <property type="term" value="C:proton-transporting ATP synthase complex"/>
    <property type="evidence" value="ECO:0007669"/>
    <property type="project" value="UniProtKB-KW"/>
</dbReference>
<evidence type="ECO:0000256" key="14">
    <source>
        <dbReference type="HAMAP-Rule" id="MF_01398"/>
    </source>
</evidence>
<evidence type="ECO:0000313" key="19">
    <source>
        <dbReference type="Proteomes" id="UP000215332"/>
    </source>
</evidence>
<dbReference type="eggNOG" id="COG0711">
    <property type="taxonomic scope" value="Bacteria"/>
</dbReference>
<dbReference type="CDD" id="cd06503">
    <property type="entry name" value="ATP-synt_Fo_b"/>
    <property type="match status" value="1"/>
</dbReference>
<evidence type="ECO:0000256" key="11">
    <source>
        <dbReference type="ARBA" id="ARBA00023310"/>
    </source>
</evidence>
<dbReference type="Pfam" id="PF00430">
    <property type="entry name" value="ATP-synt_B"/>
    <property type="match status" value="1"/>
</dbReference>
<dbReference type="HAMAP" id="MF_01398">
    <property type="entry name" value="ATP_synth_b_bprime"/>
    <property type="match status" value="1"/>
</dbReference>